<evidence type="ECO:0000313" key="3">
    <source>
        <dbReference type="RefSeq" id="XP_013414990.1"/>
    </source>
</evidence>
<dbReference type="RefSeq" id="XP_013414990.1">
    <property type="nucleotide sequence ID" value="XM_013559536.1"/>
</dbReference>
<evidence type="ECO:0000313" key="2">
    <source>
        <dbReference type="Proteomes" id="UP000085678"/>
    </source>
</evidence>
<dbReference type="KEGG" id="lak:106176947"/>
<dbReference type="Gene3D" id="2.120.10.70">
    <property type="entry name" value="Fucose-specific lectin"/>
    <property type="match status" value="1"/>
</dbReference>
<evidence type="ECO:0000256" key="1">
    <source>
        <dbReference type="SAM" id="SignalP"/>
    </source>
</evidence>
<accession>A0A1S3JX33</accession>
<sequence length="371" mass="41187">MLLKAVPILVLFLCGACLALDTWSWANHGKPPVYTEMAYMKSGWSDKVFGVGNGKLQERYWSTSSWSWIWANHGAPWGLLSNEYLAGPPCVMKDGRVYIISNKGRLFERYWSTGSNTWLWAIHGKPFGWVTLRYSGCACTSGGGGVARVFAVGTNSRLYEHYWSWSSNAWVWRDHGTPPGTSIGPAAIATCNLATCSTQVFVVGANRYLYSLYITSANPGVATWYYRGKPTGEYVHGVSVGPAGVFVTTYDNDICEYRSSNWYCHGKPSGSLSTPSTTISGAFPVDQCAQISDTPSSTRMIFINSWDPGYIKRSRIYSLKVKNTNNGQWRYHGTIGSCCYYVGAPELFLSGTCPKAFFTQSNGYVRELWVH</sequence>
<dbReference type="OrthoDB" id="9988222at2759"/>
<name>A0A1S3JX33_LINAN</name>
<feature type="chain" id="PRO_5010164561" evidence="1">
    <location>
        <begin position="20"/>
        <end position="371"/>
    </location>
</feature>
<dbReference type="SUPFAM" id="SSF89372">
    <property type="entry name" value="Fucose-specific lectin"/>
    <property type="match status" value="1"/>
</dbReference>
<proteinExistence type="predicted"/>
<dbReference type="GeneID" id="106176947"/>
<dbReference type="InParanoid" id="A0A1S3JX33"/>
<gene>
    <name evidence="3" type="primary">LOC106176947</name>
</gene>
<keyword evidence="2" id="KW-1185">Reference proteome</keyword>
<feature type="signal peptide" evidence="1">
    <location>
        <begin position="1"/>
        <end position="19"/>
    </location>
</feature>
<protein>
    <submittedName>
        <fullName evidence="3">Uncharacterized protein LOC106176947</fullName>
    </submittedName>
</protein>
<organism evidence="2 3">
    <name type="scientific">Lingula anatina</name>
    <name type="common">Brachiopod</name>
    <name type="synonym">Lingula unguis</name>
    <dbReference type="NCBI Taxonomy" id="7574"/>
    <lineage>
        <taxon>Eukaryota</taxon>
        <taxon>Metazoa</taxon>
        <taxon>Spiralia</taxon>
        <taxon>Lophotrochozoa</taxon>
        <taxon>Brachiopoda</taxon>
        <taxon>Linguliformea</taxon>
        <taxon>Lingulata</taxon>
        <taxon>Lingulida</taxon>
        <taxon>Linguloidea</taxon>
        <taxon>Lingulidae</taxon>
        <taxon>Lingula</taxon>
    </lineage>
</organism>
<dbReference type="AlphaFoldDB" id="A0A1S3JX33"/>
<reference evidence="3" key="1">
    <citation type="submission" date="2025-08" db="UniProtKB">
        <authorList>
            <consortium name="RefSeq"/>
        </authorList>
    </citation>
    <scope>IDENTIFICATION</scope>
    <source>
        <tissue evidence="3">Gonads</tissue>
    </source>
</reference>
<keyword evidence="1" id="KW-0732">Signal</keyword>
<dbReference type="Proteomes" id="UP000085678">
    <property type="component" value="Unplaced"/>
</dbReference>